<evidence type="ECO:0000256" key="6">
    <source>
        <dbReference type="ARBA" id="ARBA00023136"/>
    </source>
</evidence>
<keyword evidence="4 7" id="KW-0812">Transmembrane</keyword>
<reference evidence="8" key="1">
    <citation type="submission" date="2016-09" db="EMBL/GenBank/DDBJ databases">
        <title>Genome sequence of Chlorobaculum limnaeum.</title>
        <authorList>
            <person name="Liu Z."/>
            <person name="Tank M."/>
            <person name="Bryant D.A."/>
        </authorList>
    </citation>
    <scope>NUCLEOTIDE SEQUENCE [LARGE SCALE GENOMIC DNA]</scope>
    <source>
        <strain evidence="8">DSM 1677</strain>
    </source>
</reference>
<comment type="similarity">
    <text evidence="2 7">Belongs to the UPF0056 (MarC) family.</text>
</comment>
<dbReference type="GO" id="GO:0005886">
    <property type="term" value="C:plasma membrane"/>
    <property type="evidence" value="ECO:0007669"/>
    <property type="project" value="UniProtKB-SubCell"/>
</dbReference>
<evidence type="ECO:0000256" key="4">
    <source>
        <dbReference type="ARBA" id="ARBA00022692"/>
    </source>
</evidence>
<dbReference type="InterPro" id="IPR002771">
    <property type="entry name" value="Multi_antbiot-R_MarC"/>
</dbReference>
<sequence length="208" mass="21609">MFRTIILSFATFFATIGPVDLAAIFAALTPYHAAGERRLLAVRAVSIASGILFFFAFGGMTLLGWLGISLAALRISGGILLLVLAISMVFGRNGGELRSSEKETMEAMQKKDIAVFPLAMPLIAGPASTGAAVLLMAGAKGHPLEQFAVIVGMMAVLCVTLLLFMAASGVQRVLGVTGLHVISRMAGLLLAALAVQFMLDGIGESGVL</sequence>
<evidence type="ECO:0000256" key="7">
    <source>
        <dbReference type="RuleBase" id="RU362048"/>
    </source>
</evidence>
<gene>
    <name evidence="8" type="ORF">BIU88_10260</name>
</gene>
<evidence type="ECO:0000256" key="5">
    <source>
        <dbReference type="ARBA" id="ARBA00022989"/>
    </source>
</evidence>
<evidence type="ECO:0000256" key="3">
    <source>
        <dbReference type="ARBA" id="ARBA00022475"/>
    </source>
</evidence>
<feature type="transmembrane region" description="Helical" evidence="7">
    <location>
        <begin position="6"/>
        <end position="28"/>
    </location>
</feature>
<dbReference type="PANTHER" id="PTHR33508:SF1">
    <property type="entry name" value="UPF0056 MEMBRANE PROTEIN YHCE"/>
    <property type="match status" value="1"/>
</dbReference>
<dbReference type="OrthoDB" id="21094at2"/>
<dbReference type="RefSeq" id="WP_069810674.1">
    <property type="nucleotide sequence ID" value="NZ_CP017305.1"/>
</dbReference>
<protein>
    <recommendedName>
        <fullName evidence="7">UPF0056 membrane protein</fullName>
    </recommendedName>
</protein>
<dbReference type="STRING" id="274537.BIU88_10260"/>
<dbReference type="EMBL" id="CP017305">
    <property type="protein sequence ID" value="AOS84482.1"/>
    <property type="molecule type" value="Genomic_DNA"/>
</dbReference>
<dbReference type="AlphaFoldDB" id="A0A1D8CZX1"/>
<dbReference type="NCBIfam" id="TIGR00427">
    <property type="entry name" value="NAAT family transporter"/>
    <property type="match status" value="1"/>
</dbReference>
<dbReference type="Proteomes" id="UP000095185">
    <property type="component" value="Chromosome"/>
</dbReference>
<feature type="transmembrane region" description="Helical" evidence="7">
    <location>
        <begin position="40"/>
        <end position="65"/>
    </location>
</feature>
<proteinExistence type="inferred from homology"/>
<dbReference type="KEGG" id="clz:BIU88_10260"/>
<feature type="transmembrane region" description="Helical" evidence="7">
    <location>
        <begin position="147"/>
        <end position="167"/>
    </location>
</feature>
<evidence type="ECO:0000256" key="2">
    <source>
        <dbReference type="ARBA" id="ARBA00009784"/>
    </source>
</evidence>
<evidence type="ECO:0000313" key="9">
    <source>
        <dbReference type="Proteomes" id="UP000095185"/>
    </source>
</evidence>
<comment type="subcellular location">
    <subcellularLocation>
        <location evidence="1 7">Cell membrane</location>
        <topology evidence="1 7">Multi-pass membrane protein</topology>
    </subcellularLocation>
</comment>
<keyword evidence="9" id="KW-1185">Reference proteome</keyword>
<keyword evidence="5 7" id="KW-1133">Transmembrane helix</keyword>
<accession>A0A1D8CZX1</accession>
<dbReference type="Pfam" id="PF01914">
    <property type="entry name" value="MarC"/>
    <property type="match status" value="1"/>
</dbReference>
<keyword evidence="3" id="KW-1003">Cell membrane</keyword>
<dbReference type="PANTHER" id="PTHR33508">
    <property type="entry name" value="UPF0056 MEMBRANE PROTEIN YHCE"/>
    <property type="match status" value="1"/>
</dbReference>
<feature type="transmembrane region" description="Helical" evidence="7">
    <location>
        <begin position="71"/>
        <end position="92"/>
    </location>
</feature>
<name>A0A1D8CZX1_CHLLM</name>
<organism evidence="8 9">
    <name type="scientific">Chlorobaculum limnaeum</name>
    <dbReference type="NCBI Taxonomy" id="274537"/>
    <lineage>
        <taxon>Bacteria</taxon>
        <taxon>Pseudomonadati</taxon>
        <taxon>Chlorobiota</taxon>
        <taxon>Chlorobiia</taxon>
        <taxon>Chlorobiales</taxon>
        <taxon>Chlorobiaceae</taxon>
        <taxon>Chlorobaculum</taxon>
    </lineage>
</organism>
<evidence type="ECO:0000256" key="1">
    <source>
        <dbReference type="ARBA" id="ARBA00004651"/>
    </source>
</evidence>
<keyword evidence="6 7" id="KW-0472">Membrane</keyword>
<feature type="transmembrane region" description="Helical" evidence="7">
    <location>
        <begin position="179"/>
        <end position="199"/>
    </location>
</feature>
<evidence type="ECO:0000313" key="8">
    <source>
        <dbReference type="EMBL" id="AOS84482.1"/>
    </source>
</evidence>
<feature type="transmembrane region" description="Helical" evidence="7">
    <location>
        <begin position="113"/>
        <end position="135"/>
    </location>
</feature>